<dbReference type="GO" id="GO:0006302">
    <property type="term" value="P:double-strand break repair"/>
    <property type="evidence" value="ECO:0007669"/>
    <property type="project" value="InterPro"/>
</dbReference>
<dbReference type="Pfam" id="PF13476">
    <property type="entry name" value="AAA_23"/>
    <property type="match status" value="1"/>
</dbReference>
<organism evidence="2">
    <name type="scientific">marine metagenome</name>
    <dbReference type="NCBI Taxonomy" id="408172"/>
    <lineage>
        <taxon>unclassified sequences</taxon>
        <taxon>metagenomes</taxon>
        <taxon>ecological metagenomes</taxon>
    </lineage>
</organism>
<dbReference type="AlphaFoldDB" id="A0A383DB45"/>
<feature type="non-terminal residue" evidence="2">
    <location>
        <position position="78"/>
    </location>
</feature>
<dbReference type="SUPFAM" id="SSF52540">
    <property type="entry name" value="P-loop containing nucleoside triphosphate hydrolases"/>
    <property type="match status" value="1"/>
</dbReference>
<reference evidence="2" key="1">
    <citation type="submission" date="2018-05" db="EMBL/GenBank/DDBJ databases">
        <authorList>
            <person name="Lanie J.A."/>
            <person name="Ng W.-L."/>
            <person name="Kazmierczak K.M."/>
            <person name="Andrzejewski T.M."/>
            <person name="Davidsen T.M."/>
            <person name="Wayne K.J."/>
            <person name="Tettelin H."/>
            <person name="Glass J.I."/>
            <person name="Rusch D."/>
            <person name="Podicherti R."/>
            <person name="Tsui H.-C.T."/>
            <person name="Winkler M.E."/>
        </authorList>
    </citation>
    <scope>NUCLEOTIDE SEQUENCE</scope>
</reference>
<sequence length="78" mass="8287">MGRDKISKKPVLRGLRLANFRGFPSTGADIPLRPLTLIFGPNSGGKSSVLKGFSGIAQTKVKNGSTGENSDWVSEGPW</sequence>
<evidence type="ECO:0000313" key="2">
    <source>
        <dbReference type="EMBL" id="SVE41736.1"/>
    </source>
</evidence>
<accession>A0A383DB45</accession>
<dbReference type="GO" id="GO:0016887">
    <property type="term" value="F:ATP hydrolysis activity"/>
    <property type="evidence" value="ECO:0007669"/>
    <property type="project" value="InterPro"/>
</dbReference>
<dbReference type="InterPro" id="IPR027417">
    <property type="entry name" value="P-loop_NTPase"/>
</dbReference>
<dbReference type="Gene3D" id="3.40.50.300">
    <property type="entry name" value="P-loop containing nucleotide triphosphate hydrolases"/>
    <property type="match status" value="1"/>
</dbReference>
<gene>
    <name evidence="2" type="ORF">METZ01_LOCUS494590</name>
</gene>
<name>A0A383DB45_9ZZZZ</name>
<proteinExistence type="predicted"/>
<evidence type="ECO:0000259" key="1">
    <source>
        <dbReference type="Pfam" id="PF13476"/>
    </source>
</evidence>
<feature type="domain" description="Rad50/SbcC-type AAA" evidence="1">
    <location>
        <begin position="15"/>
        <end position="71"/>
    </location>
</feature>
<dbReference type="InterPro" id="IPR038729">
    <property type="entry name" value="Rad50/SbcC_AAA"/>
</dbReference>
<protein>
    <recommendedName>
        <fullName evidence="1">Rad50/SbcC-type AAA domain-containing protein</fullName>
    </recommendedName>
</protein>
<dbReference type="EMBL" id="UINC01215842">
    <property type="protein sequence ID" value="SVE41736.1"/>
    <property type="molecule type" value="Genomic_DNA"/>
</dbReference>